<dbReference type="GO" id="GO:0000976">
    <property type="term" value="F:transcription cis-regulatory region binding"/>
    <property type="evidence" value="ECO:0007669"/>
    <property type="project" value="TreeGrafter"/>
</dbReference>
<dbReference type="InterPro" id="IPR001647">
    <property type="entry name" value="HTH_TetR"/>
</dbReference>
<dbReference type="RefSeq" id="WP_186775298.1">
    <property type="nucleotide sequence ID" value="NZ_SJPW01000001.1"/>
</dbReference>
<reference evidence="4 5" key="1">
    <citation type="submission" date="2019-02" db="EMBL/GenBank/DDBJ databases">
        <title>Deep-cultivation of Planctomycetes and their phenomic and genomic characterization uncovers novel biology.</title>
        <authorList>
            <person name="Wiegand S."/>
            <person name="Jogler M."/>
            <person name="Boedeker C."/>
            <person name="Pinto D."/>
            <person name="Vollmers J."/>
            <person name="Rivas-Marin E."/>
            <person name="Kohn T."/>
            <person name="Peeters S.H."/>
            <person name="Heuer A."/>
            <person name="Rast P."/>
            <person name="Oberbeckmann S."/>
            <person name="Bunk B."/>
            <person name="Jeske O."/>
            <person name="Meyerdierks A."/>
            <person name="Storesund J.E."/>
            <person name="Kallscheuer N."/>
            <person name="Luecker S."/>
            <person name="Lage O.M."/>
            <person name="Pohl T."/>
            <person name="Merkel B.J."/>
            <person name="Hornburger P."/>
            <person name="Mueller R.-W."/>
            <person name="Bruemmer F."/>
            <person name="Labrenz M."/>
            <person name="Spormann A.M."/>
            <person name="Op Den Camp H."/>
            <person name="Overmann J."/>
            <person name="Amann R."/>
            <person name="Jetten M.S.M."/>
            <person name="Mascher T."/>
            <person name="Medema M.H."/>
            <person name="Devos D.P."/>
            <person name="Kaster A.-K."/>
            <person name="Ovreas L."/>
            <person name="Rohde M."/>
            <person name="Galperin M.Y."/>
            <person name="Jogler C."/>
        </authorList>
    </citation>
    <scope>NUCLEOTIDE SEQUENCE [LARGE SCALE GENOMIC DNA]</scope>
    <source>
        <strain evidence="4 5">Poly51</strain>
    </source>
</reference>
<evidence type="ECO:0000256" key="2">
    <source>
        <dbReference type="PROSITE-ProRule" id="PRU00335"/>
    </source>
</evidence>
<feature type="DNA-binding region" description="H-T-H motif" evidence="2">
    <location>
        <begin position="33"/>
        <end position="52"/>
    </location>
</feature>
<dbReference type="PROSITE" id="PS50977">
    <property type="entry name" value="HTH_TETR_2"/>
    <property type="match status" value="1"/>
</dbReference>
<dbReference type="Gene3D" id="1.10.10.60">
    <property type="entry name" value="Homeodomain-like"/>
    <property type="match status" value="1"/>
</dbReference>
<name>A0A5C6FHK1_9BACT</name>
<dbReference type="SUPFAM" id="SSF46689">
    <property type="entry name" value="Homeodomain-like"/>
    <property type="match status" value="1"/>
</dbReference>
<dbReference type="Proteomes" id="UP000318288">
    <property type="component" value="Unassembled WGS sequence"/>
</dbReference>
<dbReference type="PANTHER" id="PTHR30055">
    <property type="entry name" value="HTH-TYPE TRANSCRIPTIONAL REGULATOR RUTR"/>
    <property type="match status" value="1"/>
</dbReference>
<protein>
    <submittedName>
        <fullName evidence="4">HTH-type transcriptional repressor BepR</fullName>
    </submittedName>
</protein>
<evidence type="ECO:0000313" key="5">
    <source>
        <dbReference type="Proteomes" id="UP000318288"/>
    </source>
</evidence>
<sequence length="219" mass="24251">MLDSAPSTEADTRTRLLDASGPVFAARGYDRATVREICTAAGVNIAAVGYHFGDKLGLYRELIRQVREARQRQFPTPNHDAGDPAQTLSRIVHTLMSRILAADPSGWESQLMIREMQSPTAVFPDIVLEYFKPLHDRLIETISALIQDPTVPDHVIQNLALSVVGQCAHYKLGAEVIEILIPANVRKTHFNVDSLSRHITAVTLAAIRSEEVIRPQIEP</sequence>
<feature type="domain" description="HTH tetR-type" evidence="3">
    <location>
        <begin position="10"/>
        <end position="70"/>
    </location>
</feature>
<evidence type="ECO:0000256" key="1">
    <source>
        <dbReference type="ARBA" id="ARBA00023125"/>
    </source>
</evidence>
<keyword evidence="1 2" id="KW-0238">DNA-binding</keyword>
<accession>A0A5C6FHK1</accession>
<dbReference type="EMBL" id="SJPW01000001">
    <property type="protein sequence ID" value="TWU60285.1"/>
    <property type="molecule type" value="Genomic_DNA"/>
</dbReference>
<dbReference type="Gene3D" id="1.10.357.10">
    <property type="entry name" value="Tetracycline Repressor, domain 2"/>
    <property type="match status" value="1"/>
</dbReference>
<dbReference type="InterPro" id="IPR015292">
    <property type="entry name" value="Tscrpt_reg_YbiH_C"/>
</dbReference>
<dbReference type="InterPro" id="IPR009057">
    <property type="entry name" value="Homeodomain-like_sf"/>
</dbReference>
<dbReference type="InterPro" id="IPR036271">
    <property type="entry name" value="Tet_transcr_reg_TetR-rel_C_sf"/>
</dbReference>
<dbReference type="AlphaFoldDB" id="A0A5C6FHK1"/>
<organism evidence="4 5">
    <name type="scientific">Rubripirellula tenax</name>
    <dbReference type="NCBI Taxonomy" id="2528015"/>
    <lineage>
        <taxon>Bacteria</taxon>
        <taxon>Pseudomonadati</taxon>
        <taxon>Planctomycetota</taxon>
        <taxon>Planctomycetia</taxon>
        <taxon>Pirellulales</taxon>
        <taxon>Pirellulaceae</taxon>
        <taxon>Rubripirellula</taxon>
    </lineage>
</organism>
<comment type="caution">
    <text evidence="4">The sequence shown here is derived from an EMBL/GenBank/DDBJ whole genome shotgun (WGS) entry which is preliminary data.</text>
</comment>
<evidence type="ECO:0000259" key="3">
    <source>
        <dbReference type="PROSITE" id="PS50977"/>
    </source>
</evidence>
<dbReference type="Pfam" id="PF09209">
    <property type="entry name" value="CecR_C"/>
    <property type="match status" value="1"/>
</dbReference>
<proteinExistence type="predicted"/>
<dbReference type="PANTHER" id="PTHR30055:SF226">
    <property type="entry name" value="HTH-TYPE TRANSCRIPTIONAL REGULATOR PKSA"/>
    <property type="match status" value="1"/>
</dbReference>
<dbReference type="InterPro" id="IPR050109">
    <property type="entry name" value="HTH-type_TetR-like_transc_reg"/>
</dbReference>
<keyword evidence="5" id="KW-1185">Reference proteome</keyword>
<dbReference type="GO" id="GO:0003700">
    <property type="term" value="F:DNA-binding transcription factor activity"/>
    <property type="evidence" value="ECO:0007669"/>
    <property type="project" value="TreeGrafter"/>
</dbReference>
<evidence type="ECO:0000313" key="4">
    <source>
        <dbReference type="EMBL" id="TWU60285.1"/>
    </source>
</evidence>
<dbReference type="Pfam" id="PF00440">
    <property type="entry name" value="TetR_N"/>
    <property type="match status" value="1"/>
</dbReference>
<gene>
    <name evidence="4" type="primary">bepR</name>
    <name evidence="4" type="ORF">Poly51_05600</name>
</gene>
<dbReference type="SUPFAM" id="SSF48498">
    <property type="entry name" value="Tetracyclin repressor-like, C-terminal domain"/>
    <property type="match status" value="1"/>
</dbReference>